<dbReference type="GeneID" id="33554105"/>
<dbReference type="GO" id="GO:0005737">
    <property type="term" value="C:cytoplasm"/>
    <property type="evidence" value="ECO:0007669"/>
    <property type="project" value="TreeGrafter"/>
</dbReference>
<dbReference type="Gene3D" id="3.40.50.1240">
    <property type="entry name" value="Phosphoglycerate mutase-like"/>
    <property type="match status" value="1"/>
</dbReference>
<protein>
    <recommendedName>
        <fullName evidence="3">Histidine phosphatase superfamily</fullName>
    </recommendedName>
</protein>
<dbReference type="RefSeq" id="XP_021873868.1">
    <property type="nucleotide sequence ID" value="XM_022012297.1"/>
</dbReference>
<dbReference type="EMBL" id="NBSH01000002">
    <property type="protein sequence ID" value="ORX40083.1"/>
    <property type="molecule type" value="Genomic_DNA"/>
</dbReference>
<comment type="caution">
    <text evidence="1">The sequence shown here is derived from an EMBL/GenBank/DDBJ whole genome shotgun (WGS) entry which is preliminary data.</text>
</comment>
<dbReference type="Proteomes" id="UP000193218">
    <property type="component" value="Unassembled WGS sequence"/>
</dbReference>
<dbReference type="OrthoDB" id="496981at2759"/>
<organism evidence="1 2">
    <name type="scientific">Kockovaella imperatae</name>
    <dbReference type="NCBI Taxonomy" id="4999"/>
    <lineage>
        <taxon>Eukaryota</taxon>
        <taxon>Fungi</taxon>
        <taxon>Dikarya</taxon>
        <taxon>Basidiomycota</taxon>
        <taxon>Agaricomycotina</taxon>
        <taxon>Tremellomycetes</taxon>
        <taxon>Tremellales</taxon>
        <taxon>Cuniculitremaceae</taxon>
        <taxon>Kockovaella</taxon>
    </lineage>
</organism>
<dbReference type="SUPFAM" id="SSF53254">
    <property type="entry name" value="Phosphoglycerate mutase-like"/>
    <property type="match status" value="1"/>
</dbReference>
<dbReference type="CDD" id="cd07067">
    <property type="entry name" value="HP_PGM_like"/>
    <property type="match status" value="1"/>
</dbReference>
<evidence type="ECO:0000313" key="2">
    <source>
        <dbReference type="Proteomes" id="UP000193218"/>
    </source>
</evidence>
<proteinExistence type="predicted"/>
<gene>
    <name evidence="1" type="ORF">BD324DRAFT_256318</name>
</gene>
<dbReference type="InParanoid" id="A0A1Y1UPY7"/>
<dbReference type="InterPro" id="IPR013078">
    <property type="entry name" value="His_Pase_superF_clade-1"/>
</dbReference>
<dbReference type="InterPro" id="IPR029033">
    <property type="entry name" value="His_PPase_superfam"/>
</dbReference>
<sequence length="205" mass="23129">MVVSQSDEYGGKTLKKIKSWSVVPGVFVQSDPLHDATGYDLLGDGFGLVDKSPERWQNLVKKLKQLNEESDEHTTYKLIYYARHGEGFHNRAESKYGTAAWDSHWAQKTGDGESVWGPDPLLTEKGIGQARTMNSALKKELEHGMPLPQKLYSSPFQRSATTLQITWEDILLNKGMVPKGTSMRSYLRSAESSIRHRKGLSWMDL</sequence>
<dbReference type="PANTHER" id="PTHR48100">
    <property type="entry name" value="BROAD-SPECIFICITY PHOSPHATASE YOR283W-RELATED"/>
    <property type="match status" value="1"/>
</dbReference>
<dbReference type="AlphaFoldDB" id="A0A1Y1UPY7"/>
<evidence type="ECO:0008006" key="3">
    <source>
        <dbReference type="Google" id="ProtNLM"/>
    </source>
</evidence>
<reference evidence="1 2" key="1">
    <citation type="submission" date="2017-03" db="EMBL/GenBank/DDBJ databases">
        <title>Widespread Adenine N6-methylation of Active Genes in Fungi.</title>
        <authorList>
            <consortium name="DOE Joint Genome Institute"/>
            <person name="Mondo S.J."/>
            <person name="Dannebaum R.O."/>
            <person name="Kuo R.C."/>
            <person name="Louie K.B."/>
            <person name="Bewick A.J."/>
            <person name="Labutti K."/>
            <person name="Haridas S."/>
            <person name="Kuo A."/>
            <person name="Salamov A."/>
            <person name="Ahrendt S.R."/>
            <person name="Lau R."/>
            <person name="Bowen B.P."/>
            <person name="Lipzen A."/>
            <person name="Sullivan W."/>
            <person name="Andreopoulos W.B."/>
            <person name="Clum A."/>
            <person name="Lindquist E."/>
            <person name="Daum C."/>
            <person name="Northen T.R."/>
            <person name="Ramamoorthy G."/>
            <person name="Schmitz R.J."/>
            <person name="Gryganskyi A."/>
            <person name="Culley D."/>
            <person name="Magnuson J."/>
            <person name="James T.Y."/>
            <person name="O'Malley M.A."/>
            <person name="Stajich J.E."/>
            <person name="Spatafora J.W."/>
            <person name="Visel A."/>
            <person name="Grigoriev I.V."/>
        </authorList>
    </citation>
    <scope>NUCLEOTIDE SEQUENCE [LARGE SCALE GENOMIC DNA]</scope>
    <source>
        <strain evidence="1 2">NRRL Y-17943</strain>
    </source>
</reference>
<evidence type="ECO:0000313" key="1">
    <source>
        <dbReference type="EMBL" id="ORX40083.1"/>
    </source>
</evidence>
<accession>A0A1Y1UPY7</accession>
<dbReference type="GO" id="GO:0016791">
    <property type="term" value="F:phosphatase activity"/>
    <property type="evidence" value="ECO:0007669"/>
    <property type="project" value="TreeGrafter"/>
</dbReference>
<keyword evidence="2" id="KW-1185">Reference proteome</keyword>
<dbReference type="PANTHER" id="PTHR48100:SF1">
    <property type="entry name" value="HISTIDINE PHOSPHATASE FAMILY PROTEIN-RELATED"/>
    <property type="match status" value="1"/>
</dbReference>
<dbReference type="InterPro" id="IPR050275">
    <property type="entry name" value="PGM_Phosphatase"/>
</dbReference>
<name>A0A1Y1UPY7_9TREE</name>